<name>A0A7K1XV44_9SPHI</name>
<evidence type="ECO:0000313" key="4">
    <source>
        <dbReference type="Proteomes" id="UP000451233"/>
    </source>
</evidence>
<accession>A0A7K1XV44</accession>
<dbReference type="RefSeq" id="WP_160905350.1">
    <property type="nucleotide sequence ID" value="NZ_WVHS01000001.1"/>
</dbReference>
<dbReference type="EMBL" id="WVHS01000001">
    <property type="protein sequence ID" value="MXV14376.1"/>
    <property type="molecule type" value="Genomic_DNA"/>
</dbReference>
<evidence type="ECO:0000256" key="1">
    <source>
        <dbReference type="SAM" id="MobiDB-lite"/>
    </source>
</evidence>
<dbReference type="Pfam" id="PF14470">
    <property type="entry name" value="bPH_3"/>
    <property type="match status" value="1"/>
</dbReference>
<organism evidence="3 4">
    <name type="scientific">Hufsiella ginkgonis</name>
    <dbReference type="NCBI Taxonomy" id="2695274"/>
    <lineage>
        <taxon>Bacteria</taxon>
        <taxon>Pseudomonadati</taxon>
        <taxon>Bacteroidota</taxon>
        <taxon>Sphingobacteriia</taxon>
        <taxon>Sphingobacteriales</taxon>
        <taxon>Sphingobacteriaceae</taxon>
        <taxon>Hufsiella</taxon>
    </lineage>
</organism>
<dbReference type="InterPro" id="IPR039519">
    <property type="entry name" value="YokE-like_PH"/>
</dbReference>
<comment type="caution">
    <text evidence="3">The sequence shown here is derived from an EMBL/GenBank/DDBJ whole genome shotgun (WGS) entry which is preliminary data.</text>
</comment>
<gene>
    <name evidence="3" type="ORF">GS398_03635</name>
</gene>
<feature type="region of interest" description="Disordered" evidence="1">
    <location>
        <begin position="125"/>
        <end position="168"/>
    </location>
</feature>
<feature type="compositionally biased region" description="Basic and acidic residues" evidence="1">
    <location>
        <begin position="125"/>
        <end position="143"/>
    </location>
</feature>
<proteinExistence type="predicted"/>
<feature type="domain" description="YokE-like PH" evidence="2">
    <location>
        <begin position="28"/>
        <end position="123"/>
    </location>
</feature>
<evidence type="ECO:0000259" key="2">
    <source>
        <dbReference type="Pfam" id="PF14470"/>
    </source>
</evidence>
<sequence>MLDLTNFLNEEQDQGAVEKVFNKVKDLLTPGETIEYIAVQKKPAVTISPDSVVLTSKRVIICRSKNLGLSMEFQDFLWKDISDCHMKEGILGAEFSVQPVHSAPDKVDYLPKSQARKLYQFAQQKEEEQHELRRERELEEKRAGAGGVTVNTPPAVEPPEAAEPALKADDPMAVLQKLKMVFDNNLITQEDYDAKKAEVLSRL</sequence>
<reference evidence="3 4" key="1">
    <citation type="submission" date="2019-11" db="EMBL/GenBank/DDBJ databases">
        <title>Pedobacter sp. HMF7056 Genome sequencing and assembly.</title>
        <authorList>
            <person name="Kang H."/>
            <person name="Kim H."/>
            <person name="Joh K."/>
        </authorList>
    </citation>
    <scope>NUCLEOTIDE SEQUENCE [LARGE SCALE GENOMIC DNA]</scope>
    <source>
        <strain evidence="3 4">HMF7056</strain>
    </source>
</reference>
<dbReference type="Proteomes" id="UP000451233">
    <property type="component" value="Unassembled WGS sequence"/>
</dbReference>
<protein>
    <recommendedName>
        <fullName evidence="2">YokE-like PH domain-containing protein</fullName>
    </recommendedName>
</protein>
<dbReference type="AlphaFoldDB" id="A0A7K1XV44"/>
<keyword evidence="4" id="KW-1185">Reference proteome</keyword>
<evidence type="ECO:0000313" key="3">
    <source>
        <dbReference type="EMBL" id="MXV14376.1"/>
    </source>
</evidence>